<evidence type="ECO:0000313" key="1">
    <source>
        <dbReference type="EMBL" id="KTT27658.1"/>
    </source>
</evidence>
<evidence type="ECO:0000313" key="2">
    <source>
        <dbReference type="Proteomes" id="UP000072741"/>
    </source>
</evidence>
<comment type="caution">
    <text evidence="1">The sequence shown here is derived from an EMBL/GenBank/DDBJ whole genome shotgun (WGS) entry which is preliminary data.</text>
</comment>
<dbReference type="PATRIC" id="fig|433924.3.peg.5019"/>
<gene>
    <name evidence="1" type="ORF">NS331_01140</name>
</gene>
<keyword evidence="2" id="KW-1185">Reference proteome</keyword>
<name>A0A147HCG1_9BURK</name>
<dbReference type="OrthoDB" id="4963358at2"/>
<dbReference type="AlphaFoldDB" id="A0A147HCG1"/>
<dbReference type="EMBL" id="LDSL01000009">
    <property type="protein sequence ID" value="KTT27658.1"/>
    <property type="molecule type" value="Genomic_DNA"/>
</dbReference>
<proteinExistence type="predicted"/>
<organism evidence="1 2">
    <name type="scientific">Pseudacidovorax intermedius</name>
    <dbReference type="NCBI Taxonomy" id="433924"/>
    <lineage>
        <taxon>Bacteria</taxon>
        <taxon>Pseudomonadati</taxon>
        <taxon>Pseudomonadota</taxon>
        <taxon>Betaproteobacteria</taxon>
        <taxon>Burkholderiales</taxon>
        <taxon>Comamonadaceae</taxon>
        <taxon>Pseudacidovorax</taxon>
    </lineage>
</organism>
<reference evidence="1 2" key="1">
    <citation type="journal article" date="2016" name="Front. Microbiol.">
        <title>Genomic Resource of Rice Seed Associated Bacteria.</title>
        <authorList>
            <person name="Midha S."/>
            <person name="Bansal K."/>
            <person name="Sharma S."/>
            <person name="Kumar N."/>
            <person name="Patil P.P."/>
            <person name="Chaudhry V."/>
            <person name="Patil P.B."/>
        </authorList>
    </citation>
    <scope>NUCLEOTIDE SEQUENCE [LARGE SCALE GENOMIC DNA]</scope>
    <source>
        <strain evidence="1 2">NS331</strain>
    </source>
</reference>
<dbReference type="Proteomes" id="UP000072741">
    <property type="component" value="Unassembled WGS sequence"/>
</dbReference>
<protein>
    <submittedName>
        <fullName evidence="1">Uncharacterized protein</fullName>
    </submittedName>
</protein>
<accession>A0A147HCG1</accession>
<dbReference type="RefSeq" id="WP_058640189.1">
    <property type="nucleotide sequence ID" value="NZ_LDSL01000009.1"/>
</dbReference>
<sequence length="212" mass="23458">MNNAPSPIHPGRVDWTGDNPGIYLKDEQDGPWTGLATFFRIAYSPYGMGSGVLLLDQPDVAQGLPAVRNFCISDNETLARFLVDKFFSKFASFRVSSGLGAISYLQATEVSRAGDTRSRYQEIVKSNEFEVVMTWESLGAPYAVDMPVESGPTKEHQMYSLFLDAQDAQVTVNGRRLRGKVVERDFAGTRKSTAFLAFSETWMQGQAPGRPL</sequence>